<dbReference type="NCBIfam" id="TIGR04276">
    <property type="entry name" value="FxsC_Cterm"/>
    <property type="match status" value="1"/>
</dbReference>
<organism evidence="2 3">
    <name type="scientific">Streptomyces phaeolivaceus</name>
    <dbReference type="NCBI Taxonomy" id="2653200"/>
    <lineage>
        <taxon>Bacteria</taxon>
        <taxon>Bacillati</taxon>
        <taxon>Actinomycetota</taxon>
        <taxon>Actinomycetes</taxon>
        <taxon>Kitasatosporales</taxon>
        <taxon>Streptomycetaceae</taxon>
        <taxon>Streptomyces</taxon>
    </lineage>
</organism>
<accession>A0A5P8KEH0</accession>
<gene>
    <name evidence="2" type="ORF">F9278_41210</name>
</gene>
<dbReference type="NCBIfam" id="NF040588">
    <property type="entry name" value="FxsC_Nterm"/>
    <property type="match status" value="1"/>
</dbReference>
<dbReference type="InterPro" id="IPR000157">
    <property type="entry name" value="TIR_dom"/>
</dbReference>
<evidence type="ECO:0000259" key="1">
    <source>
        <dbReference type="PROSITE" id="PS50104"/>
    </source>
</evidence>
<evidence type="ECO:0000313" key="2">
    <source>
        <dbReference type="EMBL" id="QFR01542.1"/>
    </source>
</evidence>
<dbReference type="Proteomes" id="UP000327294">
    <property type="component" value="Chromosome"/>
</dbReference>
<dbReference type="KEGG" id="sphv:F9278_41210"/>
<dbReference type="InterPro" id="IPR035897">
    <property type="entry name" value="Toll_tir_struct_dom_sf"/>
</dbReference>
<dbReference type="EMBL" id="CP045096">
    <property type="protein sequence ID" value="QFR01542.1"/>
    <property type="molecule type" value="Genomic_DNA"/>
</dbReference>
<dbReference type="Gene3D" id="3.40.50.10140">
    <property type="entry name" value="Toll/interleukin-1 receptor homology (TIR) domain"/>
    <property type="match status" value="1"/>
</dbReference>
<feature type="domain" description="TIR" evidence="1">
    <location>
        <begin position="30"/>
        <end position="201"/>
    </location>
</feature>
<dbReference type="InterPro" id="IPR026367">
    <property type="entry name" value="FxsC_C"/>
</dbReference>
<sequence>MVVRMSEIGGGRVGPSMPLMRWGMLGGALDQPYFFLSYARRDDRAAYVGRFYNDLLEALDLPGPVTARQPTFRDVVNIMLGDDWLLELSRAVGSCRSMVALYSPAYFRSEYCGKEWTHFAARVRRYQEMTSVPPRALVPVLWEPVPQRRMPAEVRAVQYTEPGLGEEYLRHGLLQLMQSDPGGPAYRHVVREIARRVRMAADPFNLPTDEPPAFDLSEVRGCFPVNEVPELTGHVRIFVAACTKEQPPMGRSHTAYYGEAPWMWAPYSPPRVPTVVERAKRVITGDGHTASVEAVSPQLIRHLNRARHLNQACVLLVDAWSAREAPYRGALLRYDELYHPTTAVLVPCHEHDRESGTDNQALWDAVKRVFERNWMRRNDPHDPVFWVHVDQHEFDDTLARAVTVTQNRIAASGHVRRLPPGAPPPSMPRL</sequence>
<dbReference type="AlphaFoldDB" id="A0A5P8KEH0"/>
<dbReference type="PROSITE" id="PS50104">
    <property type="entry name" value="TIR"/>
    <property type="match status" value="1"/>
</dbReference>
<protein>
    <submittedName>
        <fullName evidence="2">TIR domain-containing protein</fullName>
    </submittedName>
</protein>
<dbReference type="SUPFAM" id="SSF52200">
    <property type="entry name" value="Toll/Interleukin receptor TIR domain"/>
    <property type="match status" value="1"/>
</dbReference>
<evidence type="ECO:0000313" key="3">
    <source>
        <dbReference type="Proteomes" id="UP000327294"/>
    </source>
</evidence>
<reference evidence="2 3" key="1">
    <citation type="submission" date="2019-10" db="EMBL/GenBank/DDBJ databases">
        <title>Streptomyces sp. strain GY16 isolated from leaves of Broussonetia papyrifera.</title>
        <authorList>
            <person name="Mo P."/>
        </authorList>
    </citation>
    <scope>NUCLEOTIDE SEQUENCE [LARGE SCALE GENOMIC DNA]</scope>
    <source>
        <strain evidence="2 3">GY16</strain>
    </source>
</reference>
<name>A0A5P8KEH0_9ACTN</name>
<dbReference type="GO" id="GO:0007165">
    <property type="term" value="P:signal transduction"/>
    <property type="evidence" value="ECO:0007669"/>
    <property type="project" value="InterPro"/>
</dbReference>
<proteinExistence type="predicted"/>
<dbReference type="InterPro" id="IPR047603">
    <property type="entry name" value="FxsC_N"/>
</dbReference>
<dbReference type="Pfam" id="PF13676">
    <property type="entry name" value="TIR_2"/>
    <property type="match status" value="1"/>
</dbReference>
<keyword evidence="3" id="KW-1185">Reference proteome</keyword>